<dbReference type="InParanoid" id="A0A0V0Q9Q4"/>
<feature type="region of interest" description="Disordered" evidence="1">
    <location>
        <begin position="1"/>
        <end position="23"/>
    </location>
</feature>
<dbReference type="EMBL" id="LDAU01000223">
    <property type="protein sequence ID" value="KRW98963.1"/>
    <property type="molecule type" value="Genomic_DNA"/>
</dbReference>
<reference evidence="2 3" key="1">
    <citation type="journal article" date="2015" name="Sci. Rep.">
        <title>Genome of the facultative scuticociliatosis pathogen Pseudocohnilembus persalinus provides insight into its virulence through horizontal gene transfer.</title>
        <authorList>
            <person name="Xiong J."/>
            <person name="Wang G."/>
            <person name="Cheng J."/>
            <person name="Tian M."/>
            <person name="Pan X."/>
            <person name="Warren A."/>
            <person name="Jiang C."/>
            <person name="Yuan D."/>
            <person name="Miao W."/>
        </authorList>
    </citation>
    <scope>NUCLEOTIDE SEQUENCE [LARGE SCALE GENOMIC DNA]</scope>
    <source>
        <strain evidence="2">36N120E</strain>
    </source>
</reference>
<feature type="compositionally biased region" description="Low complexity" evidence="1">
    <location>
        <begin position="1"/>
        <end position="17"/>
    </location>
</feature>
<name>A0A0V0Q9Q4_PSEPJ</name>
<evidence type="ECO:0000256" key="1">
    <source>
        <dbReference type="SAM" id="MobiDB-lite"/>
    </source>
</evidence>
<accession>A0A0V0Q9Q4</accession>
<protein>
    <submittedName>
        <fullName evidence="2">Uncharacterized protein</fullName>
    </submittedName>
</protein>
<evidence type="ECO:0000313" key="2">
    <source>
        <dbReference type="EMBL" id="KRW98963.1"/>
    </source>
</evidence>
<dbReference type="AlphaFoldDB" id="A0A0V0Q9Q4"/>
<feature type="compositionally biased region" description="Low complexity" evidence="1">
    <location>
        <begin position="439"/>
        <end position="457"/>
    </location>
</feature>
<organism evidence="2 3">
    <name type="scientific">Pseudocohnilembus persalinus</name>
    <name type="common">Ciliate</name>
    <dbReference type="NCBI Taxonomy" id="266149"/>
    <lineage>
        <taxon>Eukaryota</taxon>
        <taxon>Sar</taxon>
        <taxon>Alveolata</taxon>
        <taxon>Ciliophora</taxon>
        <taxon>Intramacronucleata</taxon>
        <taxon>Oligohymenophorea</taxon>
        <taxon>Scuticociliatia</taxon>
        <taxon>Philasterida</taxon>
        <taxon>Pseudocohnilembidae</taxon>
        <taxon>Pseudocohnilembus</taxon>
    </lineage>
</organism>
<sequence length="530" mass="63047">MNITYQNQKDQNENNQEQQKKSVKFRDFKNNQNVEIKLEKIVKNNLSTIDISQELRIVKELGFIKEDYKKCNFQYVVDQQTNDLIINNVNFFQSLLQKLVFLAMENAQLVLVNVSNVDNFPGITVENDSIGEQIKIKFYCSDFSNPIFWQNEQQIDFIDKTKNVHIQNDIEIQNMQQPNQNPANINNHPTHLDNQQIYQDQQNQQNKPNIQEDNQIQNNLYDNNLVPQQNYIQNQQFIQNLIKLNQPNPLFPPQNKYQQQQQQQSNANIYPSIEFQSQNNIQQNKFLQYQQNNQINQQLPQTLINLPYFQSQMHQSRLKSTHSQFNLQSSKFQLNKSQKQKILENYNQTKQYLNNLEQNQIYQIKNKKNSQETNFGVPMTLSFNNPYSQSPQIYKSQKRNTIFPGLMENQNFQPYKSQFNLQENSKKQLKKQKKKLLKQQEQQQNQYNNRQNFNSNSKNKLNIQNINQNIIPDKYKKQGNLTVKMPKKLLKKSLSQTLQNSQQENSPIIYQNNNNNSQKQFIKVNQTLNF</sequence>
<dbReference type="Proteomes" id="UP000054937">
    <property type="component" value="Unassembled WGS sequence"/>
</dbReference>
<comment type="caution">
    <text evidence="2">The sequence shown here is derived from an EMBL/GenBank/DDBJ whole genome shotgun (WGS) entry which is preliminary data.</text>
</comment>
<gene>
    <name evidence="2" type="ORF">PPERSA_11564</name>
</gene>
<feature type="region of interest" description="Disordered" evidence="1">
    <location>
        <begin position="436"/>
        <end position="457"/>
    </location>
</feature>
<evidence type="ECO:0000313" key="3">
    <source>
        <dbReference type="Proteomes" id="UP000054937"/>
    </source>
</evidence>
<proteinExistence type="predicted"/>
<keyword evidence="3" id="KW-1185">Reference proteome</keyword>